<accession>A0A518EWK5</accession>
<evidence type="ECO:0000256" key="9">
    <source>
        <dbReference type="ARBA" id="ARBA00022989"/>
    </source>
</evidence>
<evidence type="ECO:0000256" key="4">
    <source>
        <dbReference type="ARBA" id="ARBA00022670"/>
    </source>
</evidence>
<gene>
    <name evidence="15" type="primary">rip3</name>
    <name evidence="15" type="ORF">Poly30_40300</name>
</gene>
<dbReference type="GO" id="GO:0046872">
    <property type="term" value="F:metal ion binding"/>
    <property type="evidence" value="ECO:0007669"/>
    <property type="project" value="UniProtKB-KW"/>
</dbReference>
<feature type="transmembrane region" description="Helical" evidence="13">
    <location>
        <begin position="158"/>
        <end position="178"/>
    </location>
</feature>
<organism evidence="15 16">
    <name type="scientific">Saltatorellus ferox</name>
    <dbReference type="NCBI Taxonomy" id="2528018"/>
    <lineage>
        <taxon>Bacteria</taxon>
        <taxon>Pseudomonadati</taxon>
        <taxon>Planctomycetota</taxon>
        <taxon>Planctomycetia</taxon>
        <taxon>Planctomycetia incertae sedis</taxon>
        <taxon>Saltatorellus</taxon>
    </lineage>
</organism>
<feature type="transmembrane region" description="Helical" evidence="13">
    <location>
        <begin position="213"/>
        <end position="242"/>
    </location>
</feature>
<keyword evidence="16" id="KW-1185">Reference proteome</keyword>
<dbReference type="PANTHER" id="PTHR39188:SF3">
    <property type="entry name" value="STAGE IV SPORULATION PROTEIN FB"/>
    <property type="match status" value="1"/>
</dbReference>
<dbReference type="InterPro" id="IPR008915">
    <property type="entry name" value="Peptidase_M50"/>
</dbReference>
<evidence type="ECO:0000256" key="2">
    <source>
        <dbReference type="ARBA" id="ARBA00004141"/>
    </source>
</evidence>
<evidence type="ECO:0000256" key="11">
    <source>
        <dbReference type="ARBA" id="ARBA00023136"/>
    </source>
</evidence>
<evidence type="ECO:0000256" key="13">
    <source>
        <dbReference type="SAM" id="Phobius"/>
    </source>
</evidence>
<reference evidence="15 16" key="1">
    <citation type="submission" date="2019-02" db="EMBL/GenBank/DDBJ databases">
        <title>Deep-cultivation of Planctomycetes and their phenomic and genomic characterization uncovers novel biology.</title>
        <authorList>
            <person name="Wiegand S."/>
            <person name="Jogler M."/>
            <person name="Boedeker C."/>
            <person name="Pinto D."/>
            <person name="Vollmers J."/>
            <person name="Rivas-Marin E."/>
            <person name="Kohn T."/>
            <person name="Peeters S.H."/>
            <person name="Heuer A."/>
            <person name="Rast P."/>
            <person name="Oberbeckmann S."/>
            <person name="Bunk B."/>
            <person name="Jeske O."/>
            <person name="Meyerdierks A."/>
            <person name="Storesund J.E."/>
            <person name="Kallscheuer N."/>
            <person name="Luecker S."/>
            <person name="Lage O.M."/>
            <person name="Pohl T."/>
            <person name="Merkel B.J."/>
            <person name="Hornburger P."/>
            <person name="Mueller R.-W."/>
            <person name="Bruemmer F."/>
            <person name="Labrenz M."/>
            <person name="Spormann A.M."/>
            <person name="Op den Camp H."/>
            <person name="Overmann J."/>
            <person name="Amann R."/>
            <person name="Jetten M.S.M."/>
            <person name="Mascher T."/>
            <person name="Medema M.H."/>
            <person name="Devos D.P."/>
            <person name="Kaster A.-K."/>
            <person name="Ovreas L."/>
            <person name="Rohde M."/>
            <person name="Galperin M.Y."/>
            <person name="Jogler C."/>
        </authorList>
    </citation>
    <scope>NUCLEOTIDE SEQUENCE [LARGE SCALE GENOMIC DNA]</scope>
    <source>
        <strain evidence="15 16">Poly30</strain>
    </source>
</reference>
<protein>
    <submittedName>
        <fullName evidence="15">Zinc metalloprotease Rip3</fullName>
    </submittedName>
</protein>
<comment type="subcellular location">
    <subcellularLocation>
        <location evidence="2">Membrane</location>
        <topology evidence="2">Multi-pass membrane protein</topology>
    </subcellularLocation>
</comment>
<evidence type="ECO:0000256" key="7">
    <source>
        <dbReference type="ARBA" id="ARBA00022801"/>
    </source>
</evidence>
<keyword evidence="11 13" id="KW-0472">Membrane</keyword>
<dbReference type="Pfam" id="PF02163">
    <property type="entry name" value="Peptidase_M50"/>
    <property type="match status" value="1"/>
</dbReference>
<feature type="transmembrane region" description="Helical" evidence="13">
    <location>
        <begin position="115"/>
        <end position="138"/>
    </location>
</feature>
<evidence type="ECO:0000256" key="12">
    <source>
        <dbReference type="SAM" id="MobiDB-lite"/>
    </source>
</evidence>
<keyword evidence="4 15" id="KW-0645">Protease</keyword>
<feature type="compositionally biased region" description="Low complexity" evidence="12">
    <location>
        <begin position="280"/>
        <end position="293"/>
    </location>
</feature>
<feature type="transmembrane region" description="Helical" evidence="13">
    <location>
        <begin position="32"/>
        <end position="50"/>
    </location>
</feature>
<comment type="similarity">
    <text evidence="3">Belongs to the peptidase M50B family.</text>
</comment>
<evidence type="ECO:0000256" key="8">
    <source>
        <dbReference type="ARBA" id="ARBA00022833"/>
    </source>
</evidence>
<dbReference type="EMBL" id="CP036434">
    <property type="protein sequence ID" value="QDV08483.1"/>
    <property type="molecule type" value="Genomic_DNA"/>
</dbReference>
<evidence type="ECO:0000259" key="14">
    <source>
        <dbReference type="Pfam" id="PF02163"/>
    </source>
</evidence>
<evidence type="ECO:0000256" key="10">
    <source>
        <dbReference type="ARBA" id="ARBA00023049"/>
    </source>
</evidence>
<evidence type="ECO:0000313" key="16">
    <source>
        <dbReference type="Proteomes" id="UP000320390"/>
    </source>
</evidence>
<comment type="cofactor">
    <cofactor evidence="1">
        <name>Zn(2+)</name>
        <dbReference type="ChEBI" id="CHEBI:29105"/>
    </cofactor>
</comment>
<name>A0A518EWK5_9BACT</name>
<feature type="region of interest" description="Disordered" evidence="12">
    <location>
        <begin position="280"/>
        <end position="315"/>
    </location>
</feature>
<evidence type="ECO:0000256" key="6">
    <source>
        <dbReference type="ARBA" id="ARBA00022723"/>
    </source>
</evidence>
<dbReference type="GO" id="GO:0016020">
    <property type="term" value="C:membrane"/>
    <property type="evidence" value="ECO:0007669"/>
    <property type="project" value="UniProtKB-SubCell"/>
</dbReference>
<keyword evidence="9 13" id="KW-1133">Transmembrane helix</keyword>
<dbReference type="GO" id="GO:0008237">
    <property type="term" value="F:metallopeptidase activity"/>
    <property type="evidence" value="ECO:0007669"/>
    <property type="project" value="UniProtKB-KW"/>
</dbReference>
<evidence type="ECO:0000313" key="15">
    <source>
        <dbReference type="EMBL" id="QDV08483.1"/>
    </source>
</evidence>
<sequence>MAYPVRPGTTAPRTDAQTPLLENHTIARIAGIPIRANLALGYMLALWAVWGAANGHAGSTAVLIVLSTALLIAHELGHAFVARHFRLDVIDIILWPLGGMARISNMPEDPKVEGWVAAAGPLVNLALALVAAPLLMVVSPGPDAPLVRGTNIAVGENLHGIVLLFVIINVAYGLFNLLPAFPMDGGRLLRAFLARGGRSWVAATEKATSVGSVIAWTIIVLSLFKGACFLSLIGFFILWAGLRERWSVRLKHQVESMGGSAGRFAGWEHLMRQRAGGAAAAGPTAFDAPPDAAAFDEEPPVPKGGGQGLHKGFSEEDIERLESFRGRLKKPGPE</sequence>
<dbReference type="Proteomes" id="UP000320390">
    <property type="component" value="Chromosome"/>
</dbReference>
<evidence type="ECO:0000256" key="1">
    <source>
        <dbReference type="ARBA" id="ARBA00001947"/>
    </source>
</evidence>
<keyword evidence="10 15" id="KW-0482">Metalloprotease</keyword>
<keyword evidence="5 13" id="KW-0812">Transmembrane</keyword>
<evidence type="ECO:0000256" key="3">
    <source>
        <dbReference type="ARBA" id="ARBA00007931"/>
    </source>
</evidence>
<keyword evidence="8" id="KW-0862">Zinc</keyword>
<dbReference type="PANTHER" id="PTHR39188">
    <property type="entry name" value="MEMBRANE-ASSOCIATED ZINC METALLOPROTEASE M50B"/>
    <property type="match status" value="1"/>
</dbReference>
<dbReference type="AlphaFoldDB" id="A0A518EWK5"/>
<proteinExistence type="inferred from homology"/>
<dbReference type="GO" id="GO:0006508">
    <property type="term" value="P:proteolysis"/>
    <property type="evidence" value="ECO:0007669"/>
    <property type="project" value="UniProtKB-KW"/>
</dbReference>
<evidence type="ECO:0000256" key="5">
    <source>
        <dbReference type="ARBA" id="ARBA00022692"/>
    </source>
</evidence>
<feature type="transmembrane region" description="Helical" evidence="13">
    <location>
        <begin position="56"/>
        <end position="73"/>
    </location>
</feature>
<keyword evidence="6" id="KW-0479">Metal-binding</keyword>
<feature type="domain" description="Peptidase M50" evidence="14">
    <location>
        <begin position="65"/>
        <end position="214"/>
    </location>
</feature>
<keyword evidence="7" id="KW-0378">Hydrolase</keyword>